<dbReference type="AlphaFoldDB" id="A0A1A9WE86"/>
<dbReference type="InterPro" id="IPR014644">
    <property type="entry name" value="MeTrfase_PRMT7"/>
</dbReference>
<dbReference type="Pfam" id="PF06325">
    <property type="entry name" value="PrmA"/>
    <property type="match status" value="1"/>
</dbReference>
<evidence type="ECO:0000256" key="6">
    <source>
        <dbReference type="PIRNR" id="PIRNR036946"/>
    </source>
</evidence>
<evidence type="ECO:0000256" key="1">
    <source>
        <dbReference type="ARBA" id="ARBA00022603"/>
    </source>
</evidence>
<dbReference type="FunFam" id="3.40.50.150:FF:000070">
    <property type="entry name" value="Protein arginine N-methyltransferase 7"/>
    <property type="match status" value="1"/>
</dbReference>
<keyword evidence="2 7" id="KW-0808">Transferase</keyword>
<dbReference type="InterPro" id="IPR055135">
    <property type="entry name" value="PRMT_dom"/>
</dbReference>
<dbReference type="InterPro" id="IPR029063">
    <property type="entry name" value="SAM-dependent_MTases_sf"/>
</dbReference>
<feature type="domain" description="Protein arginine N-methyltransferase" evidence="8">
    <location>
        <begin position="540"/>
        <end position="701"/>
    </location>
</feature>
<comment type="function">
    <text evidence="6">Arginine methyltransferase that can both catalyze the formation of omega-N monomethylarginine (MMA) and symmetrical dimethylarginine (sDMA).</text>
</comment>
<dbReference type="PANTHER" id="PTHR11006:SF4">
    <property type="entry name" value="PROTEIN ARGININE N-METHYLTRANSFERASE 7"/>
    <property type="match status" value="1"/>
</dbReference>
<evidence type="ECO:0000313" key="9">
    <source>
        <dbReference type="EnsemblMetazoa" id="GBRI016302-PA"/>
    </source>
</evidence>
<dbReference type="FunFam" id="3.40.50.150:FF:000071">
    <property type="entry name" value="Protein arginine N-methyltransferase 7"/>
    <property type="match status" value="1"/>
</dbReference>
<evidence type="ECO:0000256" key="3">
    <source>
        <dbReference type="ARBA" id="ARBA00022691"/>
    </source>
</evidence>
<dbReference type="Gene3D" id="2.70.160.11">
    <property type="entry name" value="Hnrnp arginine n-methyltransferase1"/>
    <property type="match status" value="2"/>
</dbReference>
<dbReference type="CDD" id="cd02440">
    <property type="entry name" value="AdoMet_MTases"/>
    <property type="match status" value="1"/>
</dbReference>
<dbReference type="GO" id="GO:0032259">
    <property type="term" value="P:methylation"/>
    <property type="evidence" value="ECO:0007669"/>
    <property type="project" value="UniProtKB-KW"/>
</dbReference>
<protein>
    <recommendedName>
        <fullName evidence="6">Protein arginine N-methyltransferase</fullName>
        <ecNumber evidence="6">2.1.1.-</ecNumber>
    </recommendedName>
</protein>
<organism evidence="9 10">
    <name type="scientific">Glossina brevipalpis</name>
    <dbReference type="NCBI Taxonomy" id="37001"/>
    <lineage>
        <taxon>Eukaryota</taxon>
        <taxon>Metazoa</taxon>
        <taxon>Ecdysozoa</taxon>
        <taxon>Arthropoda</taxon>
        <taxon>Hexapoda</taxon>
        <taxon>Insecta</taxon>
        <taxon>Pterygota</taxon>
        <taxon>Neoptera</taxon>
        <taxon>Endopterygota</taxon>
        <taxon>Diptera</taxon>
        <taxon>Brachycera</taxon>
        <taxon>Muscomorpha</taxon>
        <taxon>Hippoboscoidea</taxon>
        <taxon>Glossinidae</taxon>
        <taxon>Glossina</taxon>
    </lineage>
</organism>
<name>A0A1A9WE86_9MUSC</name>
<comment type="function">
    <text evidence="5">Essential arginine methyltransferase that can both catalyze the formation of omega-N monomethylarginine (MMA) and symmetrical dimethylarginine (sDMA). Specifically mediates the symmetrical dimethylation of arginine residues in the small nuclear ribonucleoproteins SmD1 and SmD3.</text>
</comment>
<keyword evidence="10" id="KW-1185">Reference proteome</keyword>
<sequence>MSLKSLDQITTKLNLRSRYMAIFTQKLNPLNAQIEWVVNDDTYDYHQEVANAGFGDMLHDKERNEKYFFAIKKVITSMRAEGREIHVLDIGTGTGILSMMALKAGADTVTACEAFIPMANCAEKILKANNFGDRIKLIKKRSTDITIGKDMERRANLLVTEVLDTELIGEGAIAIYNHAHANLLTEDALCVPCKATCYAQVVQSNLAAQWNSLKLLVNLDGDILLKPPSNVVDCNGESSLHDVQLSQLPLDQFIPITQPVEIFEFDFNRKQPRELQRSRNILVQASRPGSANLVFFWWDIKMEFKEEILLSCAPFWAHPNFKDFKMKTSPSLPLTNVVPWRDHWMQAIYYIPKSLNLTSSGSEFILNCNHDEFSWWFDVLPINAINFKKQIKRHSCTCHFHITYSRSRIGQINQAQRNKRFLRYLENNIQKNSNVLVLGNGCILGLACSSLGASKVWCHEPHKFSRNFMNSLVECNKLNNVNFIENLEDLKSENLISLTHVFAEPYFLTSILPWDNFYFGFLLTKISKNLSESVQISPFAASIYAVPVEFLDLHKIKAPVKECEGFDLSLFDAMVEESMSISQAKVEAHPLWEYPCRALAEPVELLKVEFRRFGIDKKHKGEIFAEELAVCNGICLWVDWFLDETIDCKSMVSSGPSAPIIPGKFIKWDMFTRQGVHFINNQQVTEDSTLEWSIDFKPKSAELNFNFNIKHK</sequence>
<evidence type="ECO:0000256" key="2">
    <source>
        <dbReference type="ARBA" id="ARBA00022679"/>
    </source>
</evidence>
<dbReference type="VEuPathDB" id="VectorBase:GBRI016302"/>
<dbReference type="GO" id="GO:0042054">
    <property type="term" value="F:histone methyltransferase activity"/>
    <property type="evidence" value="ECO:0007669"/>
    <property type="project" value="TreeGrafter"/>
</dbReference>
<keyword evidence="3 7" id="KW-0949">S-adenosyl-L-methionine</keyword>
<dbReference type="EC" id="2.1.1.-" evidence="6"/>
<comment type="similarity">
    <text evidence="6">Belongs to the class I-like SAM-binding methyltransferase superfamily. Protein arginine N-methyltransferase family. PRMT7 subfamily.</text>
</comment>
<dbReference type="Gene3D" id="3.40.50.150">
    <property type="entry name" value="Vaccinia Virus protein VP39"/>
    <property type="match status" value="2"/>
</dbReference>
<dbReference type="PANTHER" id="PTHR11006">
    <property type="entry name" value="PROTEIN ARGININE N-METHYLTRANSFERASE"/>
    <property type="match status" value="1"/>
</dbReference>
<accession>A0A1A9WE86</accession>
<evidence type="ECO:0000256" key="4">
    <source>
        <dbReference type="ARBA" id="ARBA00022737"/>
    </source>
</evidence>
<dbReference type="PIRSF" id="PIRSF036946">
    <property type="entry name" value="Arg_N-mtase"/>
    <property type="match status" value="1"/>
</dbReference>
<evidence type="ECO:0000313" key="10">
    <source>
        <dbReference type="Proteomes" id="UP000091820"/>
    </source>
</evidence>
<dbReference type="Pfam" id="PF22528">
    <property type="entry name" value="PRMT_C"/>
    <property type="match status" value="2"/>
</dbReference>
<dbReference type="EnsemblMetazoa" id="GBRI016302-RA">
    <property type="protein sequence ID" value="GBRI016302-PA"/>
    <property type="gene ID" value="GBRI016302"/>
</dbReference>
<feature type="domain" description="Protein arginine N-methyltransferase" evidence="8">
    <location>
        <begin position="251"/>
        <end position="359"/>
    </location>
</feature>
<keyword evidence="1 7" id="KW-0489">Methyltransferase</keyword>
<evidence type="ECO:0000259" key="8">
    <source>
        <dbReference type="Pfam" id="PF22528"/>
    </source>
</evidence>
<dbReference type="Proteomes" id="UP000091820">
    <property type="component" value="Unassembled WGS sequence"/>
</dbReference>
<dbReference type="SUPFAM" id="SSF53335">
    <property type="entry name" value="S-adenosyl-L-methionine-dependent methyltransferases"/>
    <property type="match status" value="2"/>
</dbReference>
<dbReference type="InterPro" id="IPR025799">
    <property type="entry name" value="Arg_MeTrfase"/>
</dbReference>
<proteinExistence type="inferred from homology"/>
<evidence type="ECO:0000256" key="7">
    <source>
        <dbReference type="PROSITE-ProRule" id="PRU01015"/>
    </source>
</evidence>
<evidence type="ECO:0000256" key="5">
    <source>
        <dbReference type="ARBA" id="ARBA00025081"/>
    </source>
</evidence>
<keyword evidence="4" id="KW-0677">Repeat</keyword>
<dbReference type="STRING" id="37001.A0A1A9WE86"/>
<dbReference type="PROSITE" id="PS51678">
    <property type="entry name" value="SAM_MT_PRMT"/>
    <property type="match status" value="2"/>
</dbReference>
<dbReference type="GO" id="GO:0016274">
    <property type="term" value="F:protein-arginine N-methyltransferase activity"/>
    <property type="evidence" value="ECO:0007669"/>
    <property type="project" value="InterPro"/>
</dbReference>
<dbReference type="FunFam" id="2.70.160.11:FF:000014">
    <property type="entry name" value="Protein arginine N-methyltransferase 7"/>
    <property type="match status" value="1"/>
</dbReference>
<reference evidence="10" key="1">
    <citation type="submission" date="2014-03" db="EMBL/GenBank/DDBJ databases">
        <authorList>
            <person name="Aksoy S."/>
            <person name="Warren W."/>
            <person name="Wilson R.K."/>
        </authorList>
    </citation>
    <scope>NUCLEOTIDE SEQUENCE [LARGE SCALE GENOMIC DNA]</scope>
    <source>
        <strain evidence="10">IAEA</strain>
    </source>
</reference>
<reference evidence="9" key="2">
    <citation type="submission" date="2020-05" db="UniProtKB">
        <authorList>
            <consortium name="EnsemblMetazoa"/>
        </authorList>
    </citation>
    <scope>IDENTIFICATION</scope>
    <source>
        <strain evidence="9">IAEA</strain>
    </source>
</reference>